<dbReference type="RefSeq" id="WP_091451502.1">
    <property type="nucleotide sequence ID" value="NZ_FOGD01000001.1"/>
</dbReference>
<evidence type="ECO:0000313" key="3">
    <source>
        <dbReference type="Proteomes" id="UP000199766"/>
    </source>
</evidence>
<sequence length="433" mass="48839">MKSALFIDFDNVYSALRRLDIHYAERFARQPIDWLHWLTDSLPLPAHAPPGAKGRRLLVRRCYFNPHVYQRFRPHFNRAGFETIDCPPMTTEGKTSTDIHMVLDMVDLLQHETRFDEFIVFSADADFTPVLRKLRRSDRRTTVLAVGFPSAAYQASADLLIDTDVFVRDALGEAEEHSEAPPFAPAARSGGYQPMGHWTPVETTPLPASAVDPVEWNDIRTLATQIIRHEVAASDLAVPLARMASRLPAQVPGLDGSSWAGLGSFRRFIETLVLSPLLLDWSHSGGYLYDPQRHDRPVSPAGRDGTLDSADPPLLRQVCDATEAPRLGRLEFRRLWQAIATDLAEQPFHLRDTGKRVRDLCRLAQCDISREDVNWVLRGLLMGGHQFGQGQDTPQDLAWQMAHNLEKLCAREELWLDESQRAALRDWVGADLG</sequence>
<dbReference type="PANTHER" id="PTHR35811:SF1">
    <property type="entry name" value="HTH OST-TYPE DOMAIN-CONTAINING PROTEIN"/>
    <property type="match status" value="1"/>
</dbReference>
<dbReference type="Pfam" id="PF01936">
    <property type="entry name" value="NYN"/>
    <property type="match status" value="1"/>
</dbReference>
<feature type="domain" description="NYN" evidence="1">
    <location>
        <begin position="3"/>
        <end position="161"/>
    </location>
</feature>
<reference evidence="2 3" key="1">
    <citation type="submission" date="2016-10" db="EMBL/GenBank/DDBJ databases">
        <authorList>
            <person name="de Groot N.N."/>
        </authorList>
    </citation>
    <scope>NUCLEOTIDE SEQUENCE [LARGE SCALE GENOMIC DNA]</scope>
    <source>
        <strain evidence="2 3">ATCC 35958</strain>
    </source>
</reference>
<accession>A0A1H9EA89</accession>
<dbReference type="EMBL" id="FOGD01000001">
    <property type="protein sequence ID" value="SEQ22575.1"/>
    <property type="molecule type" value="Genomic_DNA"/>
</dbReference>
<gene>
    <name evidence="2" type="ORF">SAMN02982919_00244</name>
</gene>
<name>A0A1H9EA89_9BURK</name>
<protein>
    <submittedName>
        <fullName evidence="2">Uncharacterized conserved protein, LabA/DUF88 family</fullName>
    </submittedName>
</protein>
<dbReference type="OrthoDB" id="9783963at2"/>
<dbReference type="Proteomes" id="UP000199766">
    <property type="component" value="Unassembled WGS sequence"/>
</dbReference>
<evidence type="ECO:0000313" key="2">
    <source>
        <dbReference type="EMBL" id="SEQ22575.1"/>
    </source>
</evidence>
<evidence type="ECO:0000259" key="1">
    <source>
        <dbReference type="Pfam" id="PF01936"/>
    </source>
</evidence>
<dbReference type="STRING" id="180197.SAMN02982919_00244"/>
<dbReference type="Gene3D" id="3.40.50.1010">
    <property type="entry name" value="5'-nuclease"/>
    <property type="match status" value="1"/>
</dbReference>
<keyword evidence="3" id="KW-1185">Reference proteome</keyword>
<dbReference type="InterPro" id="IPR021139">
    <property type="entry name" value="NYN"/>
</dbReference>
<organism evidence="2 3">
    <name type="scientific">Giesbergeria anulus</name>
    <dbReference type="NCBI Taxonomy" id="180197"/>
    <lineage>
        <taxon>Bacteria</taxon>
        <taxon>Pseudomonadati</taxon>
        <taxon>Pseudomonadota</taxon>
        <taxon>Betaproteobacteria</taxon>
        <taxon>Burkholderiales</taxon>
        <taxon>Comamonadaceae</taxon>
        <taxon>Giesbergeria</taxon>
    </lineage>
</organism>
<dbReference type="GO" id="GO:0004540">
    <property type="term" value="F:RNA nuclease activity"/>
    <property type="evidence" value="ECO:0007669"/>
    <property type="project" value="InterPro"/>
</dbReference>
<dbReference type="AlphaFoldDB" id="A0A1H9EA89"/>
<dbReference type="PANTHER" id="PTHR35811">
    <property type="entry name" value="SLR1870 PROTEIN"/>
    <property type="match status" value="1"/>
</dbReference>
<proteinExistence type="predicted"/>